<dbReference type="GO" id="GO:0005737">
    <property type="term" value="C:cytoplasm"/>
    <property type="evidence" value="ECO:0007669"/>
    <property type="project" value="InterPro"/>
</dbReference>
<evidence type="ECO:0000313" key="9">
    <source>
        <dbReference type="EMBL" id="CAF4217119.1"/>
    </source>
</evidence>
<dbReference type="GO" id="GO:0006508">
    <property type="term" value="P:proteolysis"/>
    <property type="evidence" value="ECO:0007669"/>
    <property type="project" value="UniProtKB-KW"/>
</dbReference>
<dbReference type="GO" id="GO:0030145">
    <property type="term" value="F:manganese ion binding"/>
    <property type="evidence" value="ECO:0007669"/>
    <property type="project" value="InterPro"/>
</dbReference>
<evidence type="ECO:0000256" key="1">
    <source>
        <dbReference type="ARBA" id="ARBA00009528"/>
    </source>
</evidence>
<keyword evidence="10" id="KW-1185">Reference proteome</keyword>
<evidence type="ECO:0000313" key="8">
    <source>
        <dbReference type="EMBL" id="CAF3920940.1"/>
    </source>
</evidence>
<organism evidence="7 10">
    <name type="scientific">Didymodactylos carnosus</name>
    <dbReference type="NCBI Taxonomy" id="1234261"/>
    <lineage>
        <taxon>Eukaryota</taxon>
        <taxon>Metazoa</taxon>
        <taxon>Spiralia</taxon>
        <taxon>Gnathifera</taxon>
        <taxon>Rotifera</taxon>
        <taxon>Eurotatoria</taxon>
        <taxon>Bdelloidea</taxon>
        <taxon>Philodinida</taxon>
        <taxon>Philodinidae</taxon>
        <taxon>Didymodactylos</taxon>
    </lineage>
</organism>
<evidence type="ECO:0000313" key="10">
    <source>
        <dbReference type="Proteomes" id="UP000663829"/>
    </source>
</evidence>
<dbReference type="EMBL" id="CAJOBA010023255">
    <property type="protein sequence ID" value="CAF3920940.1"/>
    <property type="molecule type" value="Genomic_DNA"/>
</dbReference>
<dbReference type="EMBL" id="CAJOBC010063251">
    <property type="protein sequence ID" value="CAF4217119.1"/>
    <property type="molecule type" value="Genomic_DNA"/>
</dbReference>
<feature type="non-terminal residue" evidence="7">
    <location>
        <position position="1"/>
    </location>
</feature>
<protein>
    <recommendedName>
        <fullName evidence="5">Cytosol aminopeptidase domain-containing protein</fullName>
    </recommendedName>
</protein>
<dbReference type="Proteomes" id="UP000677228">
    <property type="component" value="Unassembled WGS sequence"/>
</dbReference>
<dbReference type="Pfam" id="PF00883">
    <property type="entry name" value="Peptidase_M17"/>
    <property type="match status" value="1"/>
</dbReference>
<dbReference type="PANTHER" id="PTHR11963">
    <property type="entry name" value="LEUCINE AMINOPEPTIDASE-RELATED"/>
    <property type="match status" value="1"/>
</dbReference>
<evidence type="ECO:0000256" key="2">
    <source>
        <dbReference type="ARBA" id="ARBA00022438"/>
    </source>
</evidence>
<keyword evidence="3" id="KW-0645">Protease</keyword>
<dbReference type="Proteomes" id="UP000681722">
    <property type="component" value="Unassembled WGS sequence"/>
</dbReference>
<dbReference type="AlphaFoldDB" id="A0A815HC37"/>
<dbReference type="GO" id="GO:0070006">
    <property type="term" value="F:metalloaminopeptidase activity"/>
    <property type="evidence" value="ECO:0007669"/>
    <property type="project" value="InterPro"/>
</dbReference>
<dbReference type="SUPFAM" id="SSF53187">
    <property type="entry name" value="Zn-dependent exopeptidases"/>
    <property type="match status" value="1"/>
</dbReference>
<dbReference type="PANTHER" id="PTHR11963:SF48">
    <property type="entry name" value="DIPEPTIDASE B, ISOFORM A"/>
    <property type="match status" value="1"/>
</dbReference>
<accession>A0A815HC37</accession>
<keyword evidence="2" id="KW-0031">Aminopeptidase</keyword>
<evidence type="ECO:0000259" key="5">
    <source>
        <dbReference type="Pfam" id="PF00883"/>
    </source>
</evidence>
<dbReference type="OrthoDB" id="10041421at2759"/>
<evidence type="ECO:0000256" key="4">
    <source>
        <dbReference type="ARBA" id="ARBA00022801"/>
    </source>
</evidence>
<comment type="caution">
    <text evidence="7">The sequence shown here is derived from an EMBL/GenBank/DDBJ whole genome shotgun (WGS) entry which is preliminary data.</text>
</comment>
<sequence>MRSIEVTPVNNLTSDLSSYDSLVIVASDLGQLEKHEKSLVTILKPFSELNKSFNSELTFTINDSVPGKRLIYSPTGPLTRDYDDVRRFADAAACGIKKALSIGSKRPLLACFCSPMFPKAKLVSLLAALETTYVPLQIREDISERKQKIERLGFWCCESGDEAKTVKYVNGIELGRCVARDIGGGDPERMAPPLLADYVQKTFAHTTVKVKVIKDKKEFEKEFPCFAAVNRAASVIDRHNGRIIILEYTGEGTVDSTVLLVGKAGMSYDKCGAAAVAGFFKVLAELNPKGFKAIGVLAVARNSC</sequence>
<name>A0A815HC37_9BILA</name>
<dbReference type="EMBL" id="CAJNOK010011181">
    <property type="protein sequence ID" value="CAF1134046.1"/>
    <property type="molecule type" value="Genomic_DNA"/>
</dbReference>
<feature type="domain" description="Cytosol aminopeptidase" evidence="5">
    <location>
        <begin position="178"/>
        <end position="264"/>
    </location>
</feature>
<dbReference type="InterPro" id="IPR000819">
    <property type="entry name" value="Peptidase_M17_C"/>
</dbReference>
<dbReference type="InterPro" id="IPR011356">
    <property type="entry name" value="Leucine_aapep/pepB"/>
</dbReference>
<dbReference type="Proteomes" id="UP000663829">
    <property type="component" value="Unassembled WGS sequence"/>
</dbReference>
<gene>
    <name evidence="7" type="ORF">GPM918_LOCUS30804</name>
    <name evidence="6" type="ORF">OVA965_LOCUS20797</name>
    <name evidence="9" type="ORF">SRO942_LOCUS31430</name>
    <name evidence="8" type="ORF">TMI583_LOCUS21288</name>
</gene>
<keyword evidence="4" id="KW-0378">Hydrolase</keyword>
<evidence type="ECO:0000313" key="6">
    <source>
        <dbReference type="EMBL" id="CAF1134046.1"/>
    </source>
</evidence>
<dbReference type="Gene3D" id="3.40.630.10">
    <property type="entry name" value="Zn peptidases"/>
    <property type="match status" value="1"/>
</dbReference>
<evidence type="ECO:0000313" key="7">
    <source>
        <dbReference type="EMBL" id="CAF1348925.1"/>
    </source>
</evidence>
<proteinExistence type="inferred from homology"/>
<comment type="similarity">
    <text evidence="1">Belongs to the peptidase M17 family.</text>
</comment>
<evidence type="ECO:0000256" key="3">
    <source>
        <dbReference type="ARBA" id="ARBA00022670"/>
    </source>
</evidence>
<dbReference type="EMBL" id="CAJNOQ010014805">
    <property type="protein sequence ID" value="CAF1348925.1"/>
    <property type="molecule type" value="Genomic_DNA"/>
</dbReference>
<dbReference type="Proteomes" id="UP000682733">
    <property type="component" value="Unassembled WGS sequence"/>
</dbReference>
<reference evidence="7" key="1">
    <citation type="submission" date="2021-02" db="EMBL/GenBank/DDBJ databases">
        <authorList>
            <person name="Nowell W R."/>
        </authorList>
    </citation>
    <scope>NUCLEOTIDE SEQUENCE</scope>
</reference>